<evidence type="ECO:0000256" key="1">
    <source>
        <dbReference type="ARBA" id="ARBA00022679"/>
    </source>
</evidence>
<dbReference type="PROSITE" id="PS51684">
    <property type="entry name" value="SAM_MT_TRM5_TYW2"/>
    <property type="match status" value="1"/>
</dbReference>
<evidence type="ECO:0000313" key="5">
    <source>
        <dbReference type="EMBL" id="WYX99684.1"/>
    </source>
</evidence>
<dbReference type="PANTHER" id="PTHR23245">
    <property type="entry name" value="TRNA METHYLTRANSFERASE"/>
    <property type="match status" value="1"/>
</dbReference>
<name>A0AAX4NE28_9ARCH</name>
<dbReference type="AlphaFoldDB" id="A0AAX4NE28"/>
<dbReference type="GO" id="GO:0005737">
    <property type="term" value="C:cytoplasm"/>
    <property type="evidence" value="ECO:0007669"/>
    <property type="project" value="TreeGrafter"/>
</dbReference>
<keyword evidence="6" id="KW-1185">Reference proteome</keyword>
<evidence type="ECO:0000313" key="6">
    <source>
        <dbReference type="Proteomes" id="UP001451606"/>
    </source>
</evidence>
<sequence length="350" mass="39235">MLSNPGVSVRKEKADSIISFLLHHNILEKNLKIRQDGDTVYIPIKSEAGSSILNIKTGRYQFSKRINGRNPYNEIISELKNSGINPESVPHKWIVYGDSVILRLSGSMKNKKKIGEAFIKATGCSSVYGIMGGVKNRDRVPAISLIAGKGGEIHHLENGVIYIFDPEKVMFSPGNVNERHNFLNLIRDGEKVLDMFAGIGYFSLQIARHTKASSVHCVDINPLSLEYLRKSAIWNRLDQIIETHLGDCRITVPDIRADIILMGNFSSIEYIAHGIMRLKNNGRIIVHFLVSTEEIETCSEHIISKIRRLGVRCSVEGLHRVKSYAPNLWHISAYLRIMKYTGQGSDVEAG</sequence>
<keyword evidence="5" id="KW-0489">Methyltransferase</keyword>
<dbReference type="Gene3D" id="3.30.70.2580">
    <property type="match status" value="1"/>
</dbReference>
<organism evidence="5 6">
    <name type="scientific">Oxyplasma meridianum</name>
    <dbReference type="NCBI Taxonomy" id="3073602"/>
    <lineage>
        <taxon>Archaea</taxon>
        <taxon>Methanobacteriati</taxon>
        <taxon>Thermoplasmatota</taxon>
        <taxon>Thermoplasmata</taxon>
        <taxon>Thermoplasmatales</taxon>
        <taxon>Thermoplasmataceae</taxon>
        <taxon>Oxyplasma</taxon>
    </lineage>
</organism>
<protein>
    <submittedName>
        <fullName evidence="5">Class I SAM-dependent methyltransferase family protein</fullName>
    </submittedName>
</protein>
<feature type="domain" description="SAM-dependent methyltransferase TRM5/TYW2-type" evidence="4">
    <location>
        <begin position="93"/>
        <end position="339"/>
    </location>
</feature>
<dbReference type="SUPFAM" id="SSF53335">
    <property type="entry name" value="S-adenosyl-L-methionine-dependent methyltransferases"/>
    <property type="match status" value="1"/>
</dbReference>
<reference evidence="5 6" key="1">
    <citation type="submission" date="2023-09" db="EMBL/GenBank/DDBJ databases">
        <authorList>
            <person name="Golyshina O.V."/>
            <person name="Lunev E.A."/>
            <person name="Bargiela R."/>
            <person name="Gaines M.C."/>
            <person name="Daum B."/>
            <person name="Bale N.J."/>
            <person name="Koenen M."/>
            <person name="Sinninghe Damst J.S."/>
            <person name="Yakimov M."/>
            <person name="Golyshin P.N."/>
        </authorList>
    </citation>
    <scope>NUCLEOTIDE SEQUENCE [LARGE SCALE GENOMIC DNA]</scope>
    <source>
        <strain evidence="5 6">M1</strain>
    </source>
</reference>
<keyword evidence="2" id="KW-0949">S-adenosyl-L-methionine</keyword>
<dbReference type="KEGG" id="omr:OXIME_000220"/>
<dbReference type="InterPro" id="IPR030382">
    <property type="entry name" value="MeTrfase_TRM5/TYW2"/>
</dbReference>
<dbReference type="RefSeq" id="WP_393971649.1">
    <property type="nucleotide sequence ID" value="NZ_CP133772.1"/>
</dbReference>
<dbReference type="GO" id="GO:0030488">
    <property type="term" value="P:tRNA methylation"/>
    <property type="evidence" value="ECO:0007669"/>
    <property type="project" value="TreeGrafter"/>
</dbReference>
<evidence type="ECO:0000256" key="3">
    <source>
        <dbReference type="ARBA" id="ARBA00022694"/>
    </source>
</evidence>
<gene>
    <name evidence="5" type="ORF">OXIME_000220</name>
</gene>
<dbReference type="CDD" id="cd02440">
    <property type="entry name" value="AdoMet_MTases"/>
    <property type="match status" value="1"/>
</dbReference>
<proteinExistence type="predicted"/>
<dbReference type="Pfam" id="PF02475">
    <property type="entry name" value="TRM5-TYW2_MTfase"/>
    <property type="match status" value="1"/>
</dbReference>
<keyword evidence="1" id="KW-0808">Transferase</keyword>
<dbReference type="GO" id="GO:0031591">
    <property type="term" value="P:wybutosine biosynthetic process"/>
    <property type="evidence" value="ECO:0007669"/>
    <property type="project" value="TreeGrafter"/>
</dbReference>
<dbReference type="EMBL" id="CP133772">
    <property type="protein sequence ID" value="WYX99684.1"/>
    <property type="molecule type" value="Genomic_DNA"/>
</dbReference>
<dbReference type="Pfam" id="PF25133">
    <property type="entry name" value="TYW2_N_2"/>
    <property type="match status" value="1"/>
</dbReference>
<dbReference type="InterPro" id="IPR029063">
    <property type="entry name" value="SAM-dependent_MTases_sf"/>
</dbReference>
<evidence type="ECO:0000256" key="2">
    <source>
        <dbReference type="ARBA" id="ARBA00022691"/>
    </source>
</evidence>
<accession>A0AAX4NE28</accession>
<dbReference type="GO" id="GO:0008175">
    <property type="term" value="F:tRNA methyltransferase activity"/>
    <property type="evidence" value="ECO:0007669"/>
    <property type="project" value="TreeGrafter"/>
</dbReference>
<keyword evidence="3" id="KW-0819">tRNA processing</keyword>
<dbReference type="Pfam" id="PF18093">
    <property type="entry name" value="Trm5_N"/>
    <property type="match status" value="1"/>
</dbReference>
<dbReference type="GeneID" id="95966944"/>
<dbReference type="Gene3D" id="3.30.300.110">
    <property type="entry name" value="Met-10+ protein-like domains"/>
    <property type="match status" value="1"/>
</dbReference>
<dbReference type="Gene3D" id="3.40.50.150">
    <property type="entry name" value="Vaccinia Virus protein VP39"/>
    <property type="match status" value="1"/>
</dbReference>
<dbReference type="InterPro" id="IPR056743">
    <property type="entry name" value="TRM5-TYW2-like_MTfase"/>
</dbReference>
<dbReference type="PANTHER" id="PTHR23245:SF31">
    <property type="entry name" value="TRNA WYBUTOSINE-SYNTHESIZING PROTEIN 3 HOMOLOG"/>
    <property type="match status" value="1"/>
</dbReference>
<evidence type="ECO:0000259" key="4">
    <source>
        <dbReference type="PROSITE" id="PS51684"/>
    </source>
</evidence>
<dbReference type="Proteomes" id="UP001451606">
    <property type="component" value="Chromosome"/>
</dbReference>
<dbReference type="InterPro" id="IPR040601">
    <property type="entry name" value="Trm5a/b_N"/>
</dbReference>
<dbReference type="InterPro" id="IPR056744">
    <property type="entry name" value="TRM5/TYW2-like_N"/>
</dbReference>